<proteinExistence type="inferred from homology"/>
<keyword evidence="3 4" id="KW-0548">Nucleotidyltransferase</keyword>
<keyword evidence="5" id="KW-1185">Reference proteome</keyword>
<dbReference type="Pfam" id="PF01704">
    <property type="entry name" value="UDPGP"/>
    <property type="match status" value="1"/>
</dbReference>
<gene>
    <name evidence="4" type="ordered locus">Psta_3921</name>
</gene>
<dbReference type="InterPro" id="IPR002618">
    <property type="entry name" value="UDPGP_fam"/>
</dbReference>
<evidence type="ECO:0000256" key="3">
    <source>
        <dbReference type="ARBA" id="ARBA00022695"/>
    </source>
</evidence>
<accession>D2R1W4</accession>
<dbReference type="HOGENOM" id="CLU_025603_1_2_0"/>
<sequence length="498" mass="54204">MTSLAHSPRTWLPGPAHTLDRQTLALHLAPHGQEHLARFWDELSGTEKQQLGNQIDALDLALLAELREQGRQLLSSGVDSSAAQAQLFEALAARATAPPAMRLDGSGAIDRDQALAAGADLLTRGQVAMILVAGGLGSRLGFELPKGFYQLAPLSQRTLFDILISQLSSVERRYGQTIPLYIMTSPATDALTREFLEKNNYFGKPRTSVRIFCQNVMWALDEQWNRLLMSSPSSLFLGPDGHGGMLRALAESGCLADAEARGITQIFYGQIDNPLLQVCSELLLGSHVLAQSEMTTQVVEKRHPLERVGNVVEVDGKVQVIEYVDLPESAARATSADGRLKLWAGNLAVHVFDTAFLARANRDQTSLPFHFARKKVPTIDDSGAVVEPTSINAIRFERFIFDLLPAARKSLVVEADPAEAFAPVKNAEHEKTDTAATARAAMIAQARRWLEAAGAHVAPQVRVEIHPAFAATIDEVRARVKPGTVIDRDTYFSPSGAL</sequence>
<organism evidence="4 5">
    <name type="scientific">Pirellula staleyi (strain ATCC 27377 / DSM 6068 / ICPB 4128)</name>
    <name type="common">Pirella staleyi</name>
    <dbReference type="NCBI Taxonomy" id="530564"/>
    <lineage>
        <taxon>Bacteria</taxon>
        <taxon>Pseudomonadati</taxon>
        <taxon>Planctomycetota</taxon>
        <taxon>Planctomycetia</taxon>
        <taxon>Pirellulales</taxon>
        <taxon>Pirellulaceae</taxon>
        <taxon>Pirellula</taxon>
    </lineage>
</organism>
<evidence type="ECO:0000313" key="5">
    <source>
        <dbReference type="Proteomes" id="UP000001887"/>
    </source>
</evidence>
<comment type="similarity">
    <text evidence="1">Belongs to the UDPGP type 1 family.</text>
</comment>
<dbReference type="Proteomes" id="UP000001887">
    <property type="component" value="Chromosome"/>
</dbReference>
<evidence type="ECO:0000256" key="1">
    <source>
        <dbReference type="ARBA" id="ARBA00010401"/>
    </source>
</evidence>
<evidence type="ECO:0000313" key="4">
    <source>
        <dbReference type="EMBL" id="ADB18575.1"/>
    </source>
</evidence>
<dbReference type="OrthoDB" id="9806910at2"/>
<dbReference type="SUPFAM" id="SSF53448">
    <property type="entry name" value="Nucleotide-diphospho-sugar transferases"/>
    <property type="match status" value="1"/>
</dbReference>
<keyword evidence="2 4" id="KW-0808">Transferase</keyword>
<evidence type="ECO:0000256" key="2">
    <source>
        <dbReference type="ARBA" id="ARBA00022679"/>
    </source>
</evidence>
<dbReference type="GO" id="GO:0070569">
    <property type="term" value="F:uridylyltransferase activity"/>
    <property type="evidence" value="ECO:0007669"/>
    <property type="project" value="InterPro"/>
</dbReference>
<dbReference type="EMBL" id="CP001848">
    <property type="protein sequence ID" value="ADB18575.1"/>
    <property type="molecule type" value="Genomic_DNA"/>
</dbReference>
<reference evidence="4 5" key="1">
    <citation type="journal article" date="2009" name="Stand. Genomic Sci.">
        <title>Complete genome sequence of Pirellula staleyi type strain (ATCC 27377).</title>
        <authorList>
            <person name="Clum A."/>
            <person name="Tindall B.J."/>
            <person name="Sikorski J."/>
            <person name="Ivanova N."/>
            <person name="Mavrommatis K."/>
            <person name="Lucas S."/>
            <person name="Glavina del Rio T."/>
            <person name="Nolan M."/>
            <person name="Chen F."/>
            <person name="Tice H."/>
            <person name="Pitluck S."/>
            <person name="Cheng J.F."/>
            <person name="Chertkov O."/>
            <person name="Brettin T."/>
            <person name="Han C."/>
            <person name="Detter J.C."/>
            <person name="Kuske C."/>
            <person name="Bruce D."/>
            <person name="Goodwin L."/>
            <person name="Ovchinikova G."/>
            <person name="Pati A."/>
            <person name="Mikhailova N."/>
            <person name="Chen A."/>
            <person name="Palaniappan K."/>
            <person name="Land M."/>
            <person name="Hauser L."/>
            <person name="Chang Y.J."/>
            <person name="Jeffries C.D."/>
            <person name="Chain P."/>
            <person name="Rohde M."/>
            <person name="Goker M."/>
            <person name="Bristow J."/>
            <person name="Eisen J.A."/>
            <person name="Markowitz V."/>
            <person name="Hugenholtz P."/>
            <person name="Kyrpides N.C."/>
            <person name="Klenk H.P."/>
            <person name="Lapidus A."/>
        </authorList>
    </citation>
    <scope>NUCLEOTIDE SEQUENCE [LARGE SCALE GENOMIC DNA]</scope>
    <source>
        <strain evidence="5">ATCC 27377 / DSM 6068 / ICPB 4128</strain>
    </source>
</reference>
<dbReference type="PANTHER" id="PTHR11952:SF2">
    <property type="entry name" value="LD24639P"/>
    <property type="match status" value="1"/>
</dbReference>
<protein>
    <submittedName>
        <fullName evidence="4">UTP--glucose-1-phosphate uridylyltransferase</fullName>
    </submittedName>
</protein>
<dbReference type="eggNOG" id="COG4284">
    <property type="taxonomic scope" value="Bacteria"/>
</dbReference>
<dbReference type="STRING" id="530564.Psta_3921"/>
<dbReference type="Gene3D" id="3.90.550.10">
    <property type="entry name" value="Spore Coat Polysaccharide Biosynthesis Protein SpsA, Chain A"/>
    <property type="match status" value="1"/>
</dbReference>
<name>D2R1W4_PIRSD</name>
<dbReference type="KEGG" id="psl:Psta_3921"/>
<dbReference type="AlphaFoldDB" id="D2R1W4"/>
<dbReference type="PANTHER" id="PTHR11952">
    <property type="entry name" value="UDP- GLUCOSE PYROPHOSPHORYLASE"/>
    <property type="match status" value="1"/>
</dbReference>
<dbReference type="InterPro" id="IPR039741">
    <property type="entry name" value="UDP-sugar_pyrophosphorylase"/>
</dbReference>
<dbReference type="InterPro" id="IPR029044">
    <property type="entry name" value="Nucleotide-diphossugar_trans"/>
</dbReference>